<keyword evidence="3" id="KW-1185">Reference proteome</keyword>
<dbReference type="RefSeq" id="XP_019099409.1">
    <property type="nucleotide sequence ID" value="XM_019243864.1"/>
</dbReference>
<evidence type="ECO:0000256" key="2">
    <source>
        <dbReference type="SAM" id="Phobius"/>
    </source>
</evidence>
<evidence type="ECO:0000313" key="3">
    <source>
        <dbReference type="Proteomes" id="UP000694864"/>
    </source>
</evidence>
<dbReference type="GeneID" id="104777640"/>
<keyword evidence="2" id="KW-0812">Transmembrane</keyword>
<keyword evidence="2" id="KW-1133">Transmembrane helix</keyword>
<feature type="region of interest" description="Disordered" evidence="1">
    <location>
        <begin position="172"/>
        <end position="212"/>
    </location>
</feature>
<protein>
    <submittedName>
        <fullName evidence="4">Uncharacterized protein LOC104777640 isoform X1</fullName>
    </submittedName>
</protein>
<reference evidence="4" key="2">
    <citation type="submission" date="2025-08" db="UniProtKB">
        <authorList>
            <consortium name="RefSeq"/>
        </authorList>
    </citation>
    <scope>IDENTIFICATION</scope>
    <source>
        <tissue evidence="4">Leaf</tissue>
    </source>
</reference>
<feature type="transmembrane region" description="Helical" evidence="2">
    <location>
        <begin position="98"/>
        <end position="122"/>
    </location>
</feature>
<name>A0ABM1RK71_CAMSA</name>
<dbReference type="Proteomes" id="UP000694864">
    <property type="component" value="Chromosome 3"/>
</dbReference>
<evidence type="ECO:0000256" key="1">
    <source>
        <dbReference type="SAM" id="MobiDB-lite"/>
    </source>
</evidence>
<feature type="transmembrane region" description="Helical" evidence="2">
    <location>
        <begin position="58"/>
        <end position="78"/>
    </location>
</feature>
<accession>A0ABM1RK71</accession>
<gene>
    <name evidence="4" type="primary">LOC104777640</name>
</gene>
<keyword evidence="2" id="KW-0472">Membrane</keyword>
<organism evidence="3 4">
    <name type="scientific">Camelina sativa</name>
    <name type="common">False flax</name>
    <name type="synonym">Myagrum sativum</name>
    <dbReference type="NCBI Taxonomy" id="90675"/>
    <lineage>
        <taxon>Eukaryota</taxon>
        <taxon>Viridiplantae</taxon>
        <taxon>Streptophyta</taxon>
        <taxon>Embryophyta</taxon>
        <taxon>Tracheophyta</taxon>
        <taxon>Spermatophyta</taxon>
        <taxon>Magnoliopsida</taxon>
        <taxon>eudicotyledons</taxon>
        <taxon>Gunneridae</taxon>
        <taxon>Pentapetalae</taxon>
        <taxon>rosids</taxon>
        <taxon>malvids</taxon>
        <taxon>Brassicales</taxon>
        <taxon>Brassicaceae</taxon>
        <taxon>Camelineae</taxon>
        <taxon>Camelina</taxon>
    </lineage>
</organism>
<proteinExistence type="predicted"/>
<feature type="transmembrane region" description="Helical" evidence="2">
    <location>
        <begin position="7"/>
        <end position="26"/>
    </location>
</feature>
<evidence type="ECO:0000313" key="4">
    <source>
        <dbReference type="RefSeq" id="XP_019099409.1"/>
    </source>
</evidence>
<reference evidence="3" key="1">
    <citation type="journal article" date="2014" name="Nat. Commun.">
        <title>The emerging biofuel crop Camelina sativa retains a highly undifferentiated hexaploid genome structure.</title>
        <authorList>
            <person name="Kagale S."/>
            <person name="Koh C."/>
            <person name="Nixon J."/>
            <person name="Bollina V."/>
            <person name="Clarke W.E."/>
            <person name="Tuteja R."/>
            <person name="Spillane C."/>
            <person name="Robinson S.J."/>
            <person name="Links M.G."/>
            <person name="Clarke C."/>
            <person name="Higgins E.E."/>
            <person name="Huebert T."/>
            <person name="Sharpe A.G."/>
            <person name="Parkin I.A."/>
        </authorList>
    </citation>
    <scope>NUCLEOTIDE SEQUENCE [LARGE SCALE GENOMIC DNA]</scope>
    <source>
        <strain evidence="3">cv. DH55</strain>
    </source>
</reference>
<sequence length="212" mass="24402">MVVGQEIILVSITRIRRLLTVMWWIIYPVLPNKERAFDRCCQNHCTRSNNLLVRKETIVLFRVVMTLWWSRIILWRYLLNMVQERGMRIFRIRDLMRVLMICWRMGSLTMILIFRIQGILLWKQYLWESGSVLILKRVVHSFNPKQKTILPLASPGKRLLAKALSLKPVGKGVKQAGVGKHGQKAKDGSSAGGGSRPFKKGMVALPKPPAQT</sequence>